<evidence type="ECO:0000313" key="2">
    <source>
        <dbReference type="Proteomes" id="UP000196125"/>
    </source>
</evidence>
<evidence type="ECO:0000313" key="1">
    <source>
        <dbReference type="EMBL" id="SMS00838.1"/>
    </source>
</evidence>
<organism evidence="1 2">
    <name type="scientific">Vibrio mangrovi</name>
    <dbReference type="NCBI Taxonomy" id="474394"/>
    <lineage>
        <taxon>Bacteria</taxon>
        <taxon>Pseudomonadati</taxon>
        <taxon>Pseudomonadota</taxon>
        <taxon>Gammaproteobacteria</taxon>
        <taxon>Vibrionales</taxon>
        <taxon>Vibrionaceae</taxon>
        <taxon>Vibrio</taxon>
    </lineage>
</organism>
<dbReference type="OrthoDB" id="9969286at2"/>
<dbReference type="EMBL" id="FXXI01000003">
    <property type="protein sequence ID" value="SMS00838.1"/>
    <property type="molecule type" value="Genomic_DNA"/>
</dbReference>
<protein>
    <submittedName>
        <fullName evidence="1">Uncharacterized protein</fullName>
    </submittedName>
</protein>
<dbReference type="AlphaFoldDB" id="A0A1Y6IT84"/>
<name>A0A1Y6IT84_9VIBR</name>
<accession>A0A1Y6IT84</accession>
<proteinExistence type="predicted"/>
<dbReference type="Proteomes" id="UP000196125">
    <property type="component" value="Unassembled WGS sequence"/>
</dbReference>
<gene>
    <name evidence="1" type="ORF">VIM7927_02109</name>
</gene>
<reference evidence="1 2" key="1">
    <citation type="submission" date="2017-05" db="EMBL/GenBank/DDBJ databases">
        <authorList>
            <person name="Song R."/>
            <person name="Chenine A.L."/>
            <person name="Ruprecht R.M."/>
        </authorList>
    </citation>
    <scope>NUCLEOTIDE SEQUENCE [LARGE SCALE GENOMIC DNA]</scope>
    <source>
        <strain evidence="1 2">CECT 7927</strain>
    </source>
</reference>
<dbReference type="RefSeq" id="WP_143693182.1">
    <property type="nucleotide sequence ID" value="NZ_AP024884.1"/>
</dbReference>
<sequence>MKRIIAVLTILFIFTYQSQGSNMSGMAVFHKQSWSEEDFKNIILNEINTTNPFKPLADDYAGKVAINIELPEESLRNSIVKIYSFVMQKNIYIGPYKEKIIISADKKMVKSEESEKYDGMDILDLSFIDKNNRITYTCEQEKIYKIWQLNKMVTIQFLSRKKLDENDQPYCYAAQITDSL</sequence>